<dbReference type="PANTHER" id="PTHR33882">
    <property type="entry name" value="PATHOGENIC TYPE III EFFECTOR AVIRULENCE FACTOR AVR AVRRPT-CLEAVAGE: CLEAVAGE SITE PROTEIN"/>
    <property type="match status" value="1"/>
</dbReference>
<gene>
    <name evidence="2" type="ORF">Ddye_022689</name>
</gene>
<organism evidence="2 3">
    <name type="scientific">Dipteronia dyeriana</name>
    <dbReference type="NCBI Taxonomy" id="168575"/>
    <lineage>
        <taxon>Eukaryota</taxon>
        <taxon>Viridiplantae</taxon>
        <taxon>Streptophyta</taxon>
        <taxon>Embryophyta</taxon>
        <taxon>Tracheophyta</taxon>
        <taxon>Spermatophyta</taxon>
        <taxon>Magnoliopsida</taxon>
        <taxon>eudicotyledons</taxon>
        <taxon>Gunneridae</taxon>
        <taxon>Pentapetalae</taxon>
        <taxon>rosids</taxon>
        <taxon>malvids</taxon>
        <taxon>Sapindales</taxon>
        <taxon>Sapindaceae</taxon>
        <taxon>Hippocastanoideae</taxon>
        <taxon>Acereae</taxon>
        <taxon>Dipteronia</taxon>
    </lineage>
</organism>
<evidence type="ECO:0000313" key="3">
    <source>
        <dbReference type="Proteomes" id="UP001280121"/>
    </source>
</evidence>
<comment type="caution">
    <text evidence="2">The sequence shown here is derived from an EMBL/GenBank/DDBJ whole genome shotgun (WGS) entry which is preliminary data.</text>
</comment>
<dbReference type="PANTHER" id="PTHR33882:SF11">
    <property type="entry name" value="RPM1-INTERACTING PROTEIN 4 (RIN4) FAMILY PROTEIN"/>
    <property type="match status" value="1"/>
</dbReference>
<dbReference type="AlphaFoldDB" id="A0AAD9TS62"/>
<name>A0AAD9TS62_9ROSI</name>
<sequence>MHVPQFGGWDQKGPRGTDYSTVFSQACANKKQQKADIKRCSIGNEREIIQPPPQPQDEHVMGRSTLLLAIVQWNTCSSSYLS</sequence>
<evidence type="ECO:0000313" key="2">
    <source>
        <dbReference type="EMBL" id="KAK2640926.1"/>
    </source>
</evidence>
<protein>
    <recommendedName>
        <fullName evidence="1">RIN4 pathogenic type III effector avirulence factor Avr cleavage site domain-containing protein</fullName>
    </recommendedName>
</protein>
<dbReference type="EMBL" id="JANJYI010000007">
    <property type="protein sequence ID" value="KAK2640926.1"/>
    <property type="molecule type" value="Genomic_DNA"/>
</dbReference>
<evidence type="ECO:0000259" key="1">
    <source>
        <dbReference type="Pfam" id="PF05627"/>
    </source>
</evidence>
<keyword evidence="3" id="KW-1185">Reference proteome</keyword>
<reference evidence="2" key="1">
    <citation type="journal article" date="2023" name="Plant J.">
        <title>Genome sequences and population genomics provide insights into the demographic history, inbreeding, and mutation load of two 'living fossil' tree species of Dipteronia.</title>
        <authorList>
            <person name="Feng Y."/>
            <person name="Comes H.P."/>
            <person name="Chen J."/>
            <person name="Zhu S."/>
            <person name="Lu R."/>
            <person name="Zhang X."/>
            <person name="Li P."/>
            <person name="Qiu J."/>
            <person name="Olsen K.M."/>
            <person name="Qiu Y."/>
        </authorList>
    </citation>
    <scope>NUCLEOTIDE SEQUENCE</scope>
    <source>
        <strain evidence="2">KIB01</strain>
    </source>
</reference>
<dbReference type="InterPro" id="IPR008700">
    <property type="entry name" value="TypeIII_avirulence_cleave"/>
</dbReference>
<feature type="domain" description="RIN4 pathogenic type III effector avirulence factor Avr cleavage site" evidence="1">
    <location>
        <begin position="2"/>
        <end position="31"/>
    </location>
</feature>
<proteinExistence type="predicted"/>
<accession>A0AAD9TS62</accession>
<dbReference type="Pfam" id="PF05627">
    <property type="entry name" value="AvrRpt-cleavage"/>
    <property type="match status" value="1"/>
</dbReference>
<dbReference type="Proteomes" id="UP001280121">
    <property type="component" value="Unassembled WGS sequence"/>
</dbReference>